<gene>
    <name evidence="1" type="ORF">BaRGS_00020444</name>
</gene>
<keyword evidence="2" id="KW-1185">Reference proteome</keyword>
<evidence type="ECO:0000313" key="2">
    <source>
        <dbReference type="Proteomes" id="UP001519460"/>
    </source>
</evidence>
<dbReference type="AlphaFoldDB" id="A0ABD0KMP7"/>
<protein>
    <submittedName>
        <fullName evidence="1">Uncharacterized protein</fullName>
    </submittedName>
</protein>
<name>A0ABD0KMP7_9CAEN</name>
<dbReference type="EMBL" id="JACVVK020000152">
    <property type="protein sequence ID" value="KAK7488285.1"/>
    <property type="molecule type" value="Genomic_DNA"/>
</dbReference>
<dbReference type="Proteomes" id="UP001519460">
    <property type="component" value="Unassembled WGS sequence"/>
</dbReference>
<proteinExistence type="predicted"/>
<reference evidence="1 2" key="1">
    <citation type="journal article" date="2023" name="Sci. Data">
        <title>Genome assembly of the Korean intertidal mud-creeper Batillaria attramentaria.</title>
        <authorList>
            <person name="Patra A.K."/>
            <person name="Ho P.T."/>
            <person name="Jun S."/>
            <person name="Lee S.J."/>
            <person name="Kim Y."/>
            <person name="Won Y.J."/>
        </authorList>
    </citation>
    <scope>NUCLEOTIDE SEQUENCE [LARGE SCALE GENOMIC DNA]</scope>
    <source>
        <strain evidence="1">Wonlab-2016</strain>
    </source>
</reference>
<organism evidence="1 2">
    <name type="scientific">Batillaria attramentaria</name>
    <dbReference type="NCBI Taxonomy" id="370345"/>
    <lineage>
        <taxon>Eukaryota</taxon>
        <taxon>Metazoa</taxon>
        <taxon>Spiralia</taxon>
        <taxon>Lophotrochozoa</taxon>
        <taxon>Mollusca</taxon>
        <taxon>Gastropoda</taxon>
        <taxon>Caenogastropoda</taxon>
        <taxon>Sorbeoconcha</taxon>
        <taxon>Cerithioidea</taxon>
        <taxon>Batillariidae</taxon>
        <taxon>Batillaria</taxon>
    </lineage>
</organism>
<accession>A0ABD0KMP7</accession>
<sequence length="95" mass="10761">MVAGQPQKHFGVILHLPELQLNLIPVPIAYFAREQSHTCVTRANLVRYCDFAGGDAISMQVHNFPSSPGVVFRCRLVNFRYNGVVGSWYCEDNRH</sequence>
<evidence type="ECO:0000313" key="1">
    <source>
        <dbReference type="EMBL" id="KAK7488285.1"/>
    </source>
</evidence>
<comment type="caution">
    <text evidence="1">The sequence shown here is derived from an EMBL/GenBank/DDBJ whole genome shotgun (WGS) entry which is preliminary data.</text>
</comment>